<evidence type="ECO:0000313" key="1">
    <source>
        <dbReference type="EMBL" id="MDR6969178.1"/>
    </source>
</evidence>
<accession>A0ABU1TTG9</accession>
<sequence>MKYFKVFFCLSNLIIKAVEYAAIYKGEVIAQGTAKQVRESLDELWTARGAKLKQGIEEIFKNGGVPFLKGFSREKILAIAKHERPDPFEYLKKEYILQHLKKFEDEGIASRIVLKDDYDRFGVGKPDLGKTEFVSTKSEIDKILKLPLNEQSRKLGISIQQLNNGQVMRIDFKLSSKNKIFMPSGNEFGTNSKWLPGGMLPEKNLEAIIKTEGMKEGIDYIAKIIR</sequence>
<evidence type="ECO:0000313" key="2">
    <source>
        <dbReference type="Proteomes" id="UP001255185"/>
    </source>
</evidence>
<dbReference type="RefSeq" id="WP_310027958.1">
    <property type="nucleotide sequence ID" value="NZ_JAVDVI010000016.1"/>
</dbReference>
<proteinExistence type="predicted"/>
<organism evidence="1 2">
    <name type="scientific">Flavobacterium arsenatis</name>
    <dbReference type="NCBI Taxonomy" id="1484332"/>
    <lineage>
        <taxon>Bacteria</taxon>
        <taxon>Pseudomonadati</taxon>
        <taxon>Bacteroidota</taxon>
        <taxon>Flavobacteriia</taxon>
        <taxon>Flavobacteriales</taxon>
        <taxon>Flavobacteriaceae</taxon>
        <taxon>Flavobacterium</taxon>
    </lineage>
</organism>
<keyword evidence="2" id="KW-1185">Reference proteome</keyword>
<name>A0ABU1TTG9_9FLAO</name>
<dbReference type="Proteomes" id="UP001255185">
    <property type="component" value="Unassembled WGS sequence"/>
</dbReference>
<comment type="caution">
    <text evidence="1">The sequence shown here is derived from an EMBL/GenBank/DDBJ whole genome shotgun (WGS) entry which is preliminary data.</text>
</comment>
<dbReference type="EMBL" id="JAVDVI010000016">
    <property type="protein sequence ID" value="MDR6969178.1"/>
    <property type="molecule type" value="Genomic_DNA"/>
</dbReference>
<reference evidence="1 2" key="1">
    <citation type="submission" date="2023-07" db="EMBL/GenBank/DDBJ databases">
        <title>Sorghum-associated microbial communities from plants grown in Nebraska, USA.</title>
        <authorList>
            <person name="Schachtman D."/>
        </authorList>
    </citation>
    <scope>NUCLEOTIDE SEQUENCE [LARGE SCALE GENOMIC DNA]</scope>
    <source>
        <strain evidence="1 2">3773</strain>
    </source>
</reference>
<protein>
    <submittedName>
        <fullName evidence="1">Uncharacterized protein</fullName>
    </submittedName>
</protein>
<gene>
    <name evidence="1" type="ORF">J2X31_003205</name>
</gene>